<dbReference type="AlphaFoldDB" id="A0A3P6T2C0"/>
<keyword evidence="4" id="KW-1185">Reference proteome</keyword>
<dbReference type="PROSITE" id="PS50106">
    <property type="entry name" value="PDZ"/>
    <property type="match status" value="1"/>
</dbReference>
<feature type="compositionally biased region" description="Polar residues" evidence="1">
    <location>
        <begin position="30"/>
        <end position="42"/>
    </location>
</feature>
<organism evidence="3 4">
    <name type="scientific">Dibothriocephalus latus</name>
    <name type="common">Fish tapeworm</name>
    <name type="synonym">Diphyllobothrium latum</name>
    <dbReference type="NCBI Taxonomy" id="60516"/>
    <lineage>
        <taxon>Eukaryota</taxon>
        <taxon>Metazoa</taxon>
        <taxon>Spiralia</taxon>
        <taxon>Lophotrochozoa</taxon>
        <taxon>Platyhelminthes</taxon>
        <taxon>Cestoda</taxon>
        <taxon>Eucestoda</taxon>
        <taxon>Diphyllobothriidea</taxon>
        <taxon>Diphyllobothriidae</taxon>
        <taxon>Dibothriocephalus</taxon>
    </lineage>
</organism>
<name>A0A3P6T2C0_DIBLA</name>
<evidence type="ECO:0000313" key="4">
    <source>
        <dbReference type="Proteomes" id="UP000281553"/>
    </source>
</evidence>
<dbReference type="Proteomes" id="UP000281553">
    <property type="component" value="Unassembled WGS sequence"/>
</dbReference>
<dbReference type="EMBL" id="UYRU01042617">
    <property type="protein sequence ID" value="VDK76703.1"/>
    <property type="molecule type" value="Genomic_DNA"/>
</dbReference>
<protein>
    <recommendedName>
        <fullName evidence="2">PDZ domain-containing protein</fullName>
    </recommendedName>
</protein>
<dbReference type="OrthoDB" id="15627at2759"/>
<dbReference type="Gene3D" id="2.30.42.10">
    <property type="match status" value="1"/>
</dbReference>
<dbReference type="InterPro" id="IPR001478">
    <property type="entry name" value="PDZ"/>
</dbReference>
<dbReference type="SMART" id="SM00228">
    <property type="entry name" value="PDZ"/>
    <property type="match status" value="1"/>
</dbReference>
<dbReference type="SUPFAM" id="SSF50156">
    <property type="entry name" value="PDZ domain-like"/>
    <property type="match status" value="1"/>
</dbReference>
<feature type="region of interest" description="Disordered" evidence="1">
    <location>
        <begin position="30"/>
        <end position="51"/>
    </location>
</feature>
<feature type="domain" description="PDZ" evidence="2">
    <location>
        <begin position="130"/>
        <end position="228"/>
    </location>
</feature>
<evidence type="ECO:0000313" key="3">
    <source>
        <dbReference type="EMBL" id="VDK76703.1"/>
    </source>
</evidence>
<sequence length="252" mass="28124">MLRLPSACSSRSFYLQNLESWRQRRRAASKTFSSRTATINRSQEAEEEQDDSIREYLHQLKITQSRISDSAIPLMHPVKPNVTSSPESANPSILTNSTPPCDRGGPSETVRMMPTRSSSSENRSDPSTIRIRLVNNADYVKAQHLGMEVTASGKNEGPPFYVGRLVQKSMAERAKLRTGDEIYSIDNVCCTYKADRPPTLVTLSKVNQLLDRLTAANRAVEVRVIRGDLVFVSGDAEAFHSFSCINKLWSIS</sequence>
<feature type="region of interest" description="Disordered" evidence="1">
    <location>
        <begin position="81"/>
        <end position="128"/>
    </location>
</feature>
<reference evidence="3 4" key="1">
    <citation type="submission" date="2018-11" db="EMBL/GenBank/DDBJ databases">
        <authorList>
            <consortium name="Pathogen Informatics"/>
        </authorList>
    </citation>
    <scope>NUCLEOTIDE SEQUENCE [LARGE SCALE GENOMIC DNA]</scope>
</reference>
<dbReference type="Pfam" id="PF00595">
    <property type="entry name" value="PDZ"/>
    <property type="match status" value="1"/>
</dbReference>
<gene>
    <name evidence="3" type="ORF">DILT_LOCUS2782</name>
</gene>
<accession>A0A3P6T2C0</accession>
<proteinExistence type="predicted"/>
<feature type="compositionally biased region" description="Low complexity" evidence="1">
    <location>
        <begin position="117"/>
        <end position="127"/>
    </location>
</feature>
<feature type="compositionally biased region" description="Polar residues" evidence="1">
    <location>
        <begin position="81"/>
        <end position="99"/>
    </location>
</feature>
<evidence type="ECO:0000259" key="2">
    <source>
        <dbReference type="PROSITE" id="PS50106"/>
    </source>
</evidence>
<evidence type="ECO:0000256" key="1">
    <source>
        <dbReference type="SAM" id="MobiDB-lite"/>
    </source>
</evidence>
<dbReference type="InterPro" id="IPR036034">
    <property type="entry name" value="PDZ_sf"/>
</dbReference>